<dbReference type="EMBL" id="JAYWIO010000003">
    <property type="protein sequence ID" value="KAK7272821.1"/>
    <property type="molecule type" value="Genomic_DNA"/>
</dbReference>
<protein>
    <submittedName>
        <fullName evidence="1">Uncharacterized protein</fullName>
    </submittedName>
</protein>
<keyword evidence="2" id="KW-1185">Reference proteome</keyword>
<comment type="caution">
    <text evidence="1">The sequence shown here is derived from an EMBL/GenBank/DDBJ whole genome shotgun (WGS) entry which is preliminary data.</text>
</comment>
<gene>
    <name evidence="1" type="ORF">RIF29_13861</name>
</gene>
<proteinExistence type="predicted"/>
<evidence type="ECO:0000313" key="2">
    <source>
        <dbReference type="Proteomes" id="UP001372338"/>
    </source>
</evidence>
<dbReference type="Proteomes" id="UP001372338">
    <property type="component" value="Unassembled WGS sequence"/>
</dbReference>
<name>A0AAN9FEG6_CROPI</name>
<sequence length="79" mass="9101">MVPNTRSFSSDMRRSFPSLKLKSQVLRSSSFGSEFRGKKIVFRVNRAIPNRVNSHFQTSTVSQGQECGKFQWCDDNKIK</sequence>
<evidence type="ECO:0000313" key="1">
    <source>
        <dbReference type="EMBL" id="KAK7272821.1"/>
    </source>
</evidence>
<dbReference type="AlphaFoldDB" id="A0AAN9FEG6"/>
<organism evidence="1 2">
    <name type="scientific">Crotalaria pallida</name>
    <name type="common">Smooth rattlebox</name>
    <name type="synonym">Crotalaria striata</name>
    <dbReference type="NCBI Taxonomy" id="3830"/>
    <lineage>
        <taxon>Eukaryota</taxon>
        <taxon>Viridiplantae</taxon>
        <taxon>Streptophyta</taxon>
        <taxon>Embryophyta</taxon>
        <taxon>Tracheophyta</taxon>
        <taxon>Spermatophyta</taxon>
        <taxon>Magnoliopsida</taxon>
        <taxon>eudicotyledons</taxon>
        <taxon>Gunneridae</taxon>
        <taxon>Pentapetalae</taxon>
        <taxon>rosids</taxon>
        <taxon>fabids</taxon>
        <taxon>Fabales</taxon>
        <taxon>Fabaceae</taxon>
        <taxon>Papilionoideae</taxon>
        <taxon>50 kb inversion clade</taxon>
        <taxon>genistoids sensu lato</taxon>
        <taxon>core genistoids</taxon>
        <taxon>Crotalarieae</taxon>
        <taxon>Crotalaria</taxon>
    </lineage>
</organism>
<accession>A0AAN9FEG6</accession>
<reference evidence="1 2" key="1">
    <citation type="submission" date="2024-01" db="EMBL/GenBank/DDBJ databases">
        <title>The genomes of 5 underutilized Papilionoideae crops provide insights into root nodulation and disease resistanc.</title>
        <authorList>
            <person name="Yuan L."/>
        </authorList>
    </citation>
    <scope>NUCLEOTIDE SEQUENCE [LARGE SCALE GENOMIC DNA]</scope>
    <source>
        <strain evidence="1">ZHUSHIDOU_FW_LH</strain>
        <tissue evidence="1">Leaf</tissue>
    </source>
</reference>